<gene>
    <name evidence="2" type="ORF">DSM104635_02766</name>
</gene>
<dbReference type="Proteomes" id="UP000431269">
    <property type="component" value="Chromosome"/>
</dbReference>
<accession>A0A6I6MP43</accession>
<dbReference type="InterPro" id="IPR036760">
    <property type="entry name" value="SspB-like_sf"/>
</dbReference>
<dbReference type="RefSeq" id="WP_228445694.1">
    <property type="nucleotide sequence ID" value="NZ_CP047045.1"/>
</dbReference>
<feature type="region of interest" description="Disordered" evidence="1">
    <location>
        <begin position="127"/>
        <end position="154"/>
    </location>
</feature>
<sequence length="166" mass="18526">MADDMIGYENLMQDALRSVVRAALQEAANPRGLPGKHHFYITFRTHGQGVIIPDHLRARYPDEMTIVLEHQFWDLEVYSDRFRVILKFSGQPQPITIPLTAITRFFDPSVKFGLQFEQHHVADEARMASGDDTGHPAAQAQATAQDAGPPVADGNSVVSLDAFRKK</sequence>
<evidence type="ECO:0000256" key="1">
    <source>
        <dbReference type="SAM" id="MobiDB-lite"/>
    </source>
</evidence>
<dbReference type="EMBL" id="CP047045">
    <property type="protein sequence ID" value="QGZ95911.1"/>
    <property type="molecule type" value="Genomic_DNA"/>
</dbReference>
<evidence type="ECO:0000313" key="2">
    <source>
        <dbReference type="EMBL" id="QGZ95911.1"/>
    </source>
</evidence>
<dbReference type="Pfam" id="PF04386">
    <property type="entry name" value="SspB"/>
    <property type="match status" value="1"/>
</dbReference>
<keyword evidence="3" id="KW-1185">Reference proteome</keyword>
<dbReference type="SUPFAM" id="SSF101738">
    <property type="entry name" value="SspB-like"/>
    <property type="match status" value="1"/>
</dbReference>
<dbReference type="InterPro" id="IPR007481">
    <property type="entry name" value="SspB"/>
</dbReference>
<proteinExistence type="predicted"/>
<dbReference type="KEGG" id="tsv:DSM104635_02766"/>
<reference evidence="3" key="1">
    <citation type="submission" date="2019-12" db="EMBL/GenBank/DDBJ databases">
        <title>Complete genome of Terracaulis silvestris 0127_4.</title>
        <authorList>
            <person name="Vieira S."/>
            <person name="Riedel T."/>
            <person name="Sproer C."/>
            <person name="Pascual J."/>
            <person name="Boedeker C."/>
            <person name="Overmann J."/>
        </authorList>
    </citation>
    <scope>NUCLEOTIDE SEQUENCE [LARGE SCALE GENOMIC DNA]</scope>
    <source>
        <strain evidence="3">0127_4</strain>
    </source>
</reference>
<name>A0A6I6MP43_9CAUL</name>
<feature type="compositionally biased region" description="Low complexity" evidence="1">
    <location>
        <begin position="137"/>
        <end position="147"/>
    </location>
</feature>
<dbReference type="AlphaFoldDB" id="A0A6I6MP43"/>
<protein>
    <submittedName>
        <fullName evidence="2">Stringent starvation protein B</fullName>
    </submittedName>
</protein>
<dbReference type="Gene3D" id="2.30.30.220">
    <property type="entry name" value="SspB-like"/>
    <property type="match status" value="1"/>
</dbReference>
<organism evidence="2 3">
    <name type="scientific">Terricaulis silvestris</name>
    <dbReference type="NCBI Taxonomy" id="2686094"/>
    <lineage>
        <taxon>Bacteria</taxon>
        <taxon>Pseudomonadati</taxon>
        <taxon>Pseudomonadota</taxon>
        <taxon>Alphaproteobacteria</taxon>
        <taxon>Caulobacterales</taxon>
        <taxon>Caulobacteraceae</taxon>
        <taxon>Terricaulis</taxon>
    </lineage>
</organism>
<evidence type="ECO:0000313" key="3">
    <source>
        <dbReference type="Proteomes" id="UP000431269"/>
    </source>
</evidence>